<keyword evidence="1" id="KW-0812">Transmembrane</keyword>
<evidence type="ECO:0000313" key="2">
    <source>
        <dbReference type="EMBL" id="VFK50210.1"/>
    </source>
</evidence>
<dbReference type="EMBL" id="CAADFX010000002">
    <property type="protein sequence ID" value="VFK50789.1"/>
    <property type="molecule type" value="Genomic_DNA"/>
</dbReference>
<sequence>MCDSIELREIGGMNPGIKKSNGKKFIIGGIVMSIAVLLFFAGTRTEEPVSQQRELYFPWRIEVRPDGLSRVFGITLGKSTLEDAQRIFRDTGDIKMFVSPENQIALEVFFKSVNLNGIRGKFVLGLSSGEETMKAMLERGMRVKSMIDGTRKVTLHPEDLAQLRYVSVTAITYLPSADLEEGVIAQRFGEPEKRIPEQEQAGIVHWFYPHLGLDIVLNGNGKDIFQYVAPREFDRLRKGF</sequence>
<keyword evidence="1" id="KW-0472">Membrane</keyword>
<keyword evidence="1" id="KW-1133">Transmembrane helix</keyword>
<reference evidence="3" key="1">
    <citation type="submission" date="2019-02" db="EMBL/GenBank/DDBJ databases">
        <authorList>
            <person name="Gruber-Vodicka R. H."/>
            <person name="Seah K. B. B."/>
        </authorList>
    </citation>
    <scope>NUCLEOTIDE SEQUENCE</scope>
    <source>
        <strain evidence="3">BECK_BY1</strain>
        <strain evidence="2">BECK_BY2</strain>
        <strain evidence="4">BECK_BY3</strain>
    </source>
</reference>
<name>A0A450ZAI6_9GAMM</name>
<evidence type="ECO:0000256" key="1">
    <source>
        <dbReference type="SAM" id="Phobius"/>
    </source>
</evidence>
<dbReference type="EMBL" id="CAADFY010000001">
    <property type="protein sequence ID" value="VFK51289.1"/>
    <property type="molecule type" value="Genomic_DNA"/>
</dbReference>
<evidence type="ECO:0000313" key="4">
    <source>
        <dbReference type="EMBL" id="VFK51289.1"/>
    </source>
</evidence>
<feature type="transmembrane region" description="Helical" evidence="1">
    <location>
        <begin position="25"/>
        <end position="43"/>
    </location>
</feature>
<dbReference type="AlphaFoldDB" id="A0A450ZAI6"/>
<evidence type="ECO:0000313" key="3">
    <source>
        <dbReference type="EMBL" id="VFK50789.1"/>
    </source>
</evidence>
<accession>A0A450ZAI6</accession>
<dbReference type="EMBL" id="CAADFV010000001">
    <property type="protein sequence ID" value="VFK50210.1"/>
    <property type="molecule type" value="Genomic_DNA"/>
</dbReference>
<gene>
    <name evidence="3" type="ORF">BECKTUN1418D_GA0071000_10029</name>
    <name evidence="2" type="ORF">BECKTUN1418E_GA0071001_100154</name>
    <name evidence="4" type="ORF">BECKTUN1418F_GA0071002_100154</name>
</gene>
<proteinExistence type="predicted"/>
<organism evidence="3">
    <name type="scientific">Candidatus Kentrum sp. TUN</name>
    <dbReference type="NCBI Taxonomy" id="2126343"/>
    <lineage>
        <taxon>Bacteria</taxon>
        <taxon>Pseudomonadati</taxon>
        <taxon>Pseudomonadota</taxon>
        <taxon>Gammaproteobacteria</taxon>
        <taxon>Candidatus Kentrum</taxon>
    </lineage>
</organism>
<protein>
    <submittedName>
        <fullName evidence="3">Uncharacterized protein</fullName>
    </submittedName>
</protein>